<keyword evidence="2" id="KW-0964">Secreted</keyword>
<dbReference type="EMBL" id="JAZAQF010000069">
    <property type="protein sequence ID" value="MFG3818291.1"/>
    <property type="molecule type" value="Genomic_DNA"/>
</dbReference>
<dbReference type="RefSeq" id="WP_393013512.1">
    <property type="nucleotide sequence ID" value="NZ_JAZAQF010000069.1"/>
</dbReference>
<comment type="caution">
    <text evidence="3">The sequence shown here is derived from an EMBL/GenBank/DDBJ whole genome shotgun (WGS) entry which is preliminary data.</text>
</comment>
<gene>
    <name evidence="3" type="ORF">VPK24_11640</name>
</gene>
<proteinExistence type="predicted"/>
<dbReference type="InterPro" id="IPR001343">
    <property type="entry name" value="Hemolysn_Ca-bd"/>
</dbReference>
<dbReference type="Gene3D" id="2.150.10.10">
    <property type="entry name" value="Serralysin-like metalloprotease, C-terminal"/>
    <property type="match status" value="2"/>
</dbReference>
<dbReference type="PANTHER" id="PTHR38340">
    <property type="entry name" value="S-LAYER PROTEIN"/>
    <property type="match status" value="1"/>
</dbReference>
<name>A0ABW7CAV8_9CYAN</name>
<dbReference type="Proteomes" id="UP001604335">
    <property type="component" value="Unassembled WGS sequence"/>
</dbReference>
<comment type="subcellular location">
    <subcellularLocation>
        <location evidence="1">Secreted</location>
    </subcellularLocation>
</comment>
<keyword evidence="4" id="KW-1185">Reference proteome</keyword>
<evidence type="ECO:0000313" key="3">
    <source>
        <dbReference type="EMBL" id="MFG3818291.1"/>
    </source>
</evidence>
<dbReference type="PROSITE" id="PS00330">
    <property type="entry name" value="HEMOLYSIN_CALCIUM"/>
    <property type="match status" value="1"/>
</dbReference>
<accession>A0ABW7CAV8</accession>
<evidence type="ECO:0000256" key="1">
    <source>
        <dbReference type="ARBA" id="ARBA00004613"/>
    </source>
</evidence>
<sequence length="305" mass="31823">MADNDYEFGSFFSLFAADGLPDTRLIRDPLSPDDGTRPRFFDLSTNGQQGDRVRIPSLLTAYPGGVRALNGDDLVQGSEAADIIYGNGGGDYLEGNGGADRLMGGQGMDYLSGGAGNDTLFGNLQADYLYGGEGDDLLLGGQGADILTGEAGNDTLAGDLGRDRLWGGRGADTFILRPGDAPANSPIGSEQPRTTDPIFNVDELVVDIILDYNAAEGDQIQLADGVLPVNVRLSQRYLVIGDSRDHAPEGPFPPGSMIRTADFRVEAIAATLITDSSTGLALGLVRGASPDQVRIVGLNAGGLAT</sequence>
<evidence type="ECO:0000256" key="2">
    <source>
        <dbReference type="ARBA" id="ARBA00022525"/>
    </source>
</evidence>
<dbReference type="InterPro" id="IPR018511">
    <property type="entry name" value="Hemolysin-typ_Ca-bd_CS"/>
</dbReference>
<dbReference type="PRINTS" id="PR00313">
    <property type="entry name" value="CABNDNGRPT"/>
</dbReference>
<reference evidence="4" key="1">
    <citation type="journal article" date="2024" name="Algal Res.">
        <title>Biochemical, toxicological and genomic investigation of a high-biomass producing Limnothrix strain isolated from Italian shallow drinking water reservoir.</title>
        <authorList>
            <person name="Simonazzi M."/>
            <person name="Shishido T.K."/>
            <person name="Delbaje E."/>
            <person name="Wahlsten M."/>
            <person name="Fewer D.P."/>
            <person name="Sivonen K."/>
            <person name="Pezzolesi L."/>
            <person name="Pistocchi R."/>
        </authorList>
    </citation>
    <scope>NUCLEOTIDE SEQUENCE [LARGE SCALE GENOMIC DNA]</scope>
    <source>
        <strain evidence="4">LRLZ20PSL1</strain>
    </source>
</reference>
<dbReference type="PANTHER" id="PTHR38340:SF1">
    <property type="entry name" value="S-LAYER PROTEIN"/>
    <property type="match status" value="1"/>
</dbReference>
<evidence type="ECO:0000313" key="4">
    <source>
        <dbReference type="Proteomes" id="UP001604335"/>
    </source>
</evidence>
<organism evidence="3 4">
    <name type="scientific">Limnothrix redekei LRLZ20PSL1</name>
    <dbReference type="NCBI Taxonomy" id="3112953"/>
    <lineage>
        <taxon>Bacteria</taxon>
        <taxon>Bacillati</taxon>
        <taxon>Cyanobacteriota</taxon>
        <taxon>Cyanophyceae</taxon>
        <taxon>Pseudanabaenales</taxon>
        <taxon>Pseudanabaenaceae</taxon>
        <taxon>Limnothrix</taxon>
    </lineage>
</organism>
<dbReference type="InterPro" id="IPR011049">
    <property type="entry name" value="Serralysin-like_metalloprot_C"/>
</dbReference>
<dbReference type="Pfam" id="PF00353">
    <property type="entry name" value="HemolysinCabind"/>
    <property type="match status" value="3"/>
</dbReference>
<protein>
    <submittedName>
        <fullName evidence="3">Calcium-binding protein</fullName>
    </submittedName>
</protein>
<dbReference type="InterPro" id="IPR050557">
    <property type="entry name" value="RTX_toxin/Mannuronan_C5-epim"/>
</dbReference>
<dbReference type="SUPFAM" id="SSF51120">
    <property type="entry name" value="beta-Roll"/>
    <property type="match status" value="2"/>
</dbReference>